<evidence type="ECO:0000256" key="3">
    <source>
        <dbReference type="ARBA" id="ARBA00022553"/>
    </source>
</evidence>
<dbReference type="GO" id="GO:0005524">
    <property type="term" value="F:ATP binding"/>
    <property type="evidence" value="ECO:0007669"/>
    <property type="project" value="UniProtKB-KW"/>
</dbReference>
<feature type="transmembrane region" description="Helical" evidence="9">
    <location>
        <begin position="35"/>
        <end position="53"/>
    </location>
</feature>
<feature type="transmembrane region" description="Helical" evidence="9">
    <location>
        <begin position="65"/>
        <end position="83"/>
    </location>
</feature>
<keyword evidence="9" id="KW-0812">Transmembrane</keyword>
<evidence type="ECO:0000256" key="2">
    <source>
        <dbReference type="ARBA" id="ARBA00012438"/>
    </source>
</evidence>
<keyword evidence="9" id="KW-1133">Transmembrane helix</keyword>
<evidence type="ECO:0000313" key="12">
    <source>
        <dbReference type="EMBL" id="OMD32999.1"/>
    </source>
</evidence>
<keyword evidence="3" id="KW-0597">Phosphoprotein</keyword>
<feature type="transmembrane region" description="Helical" evidence="9">
    <location>
        <begin position="12"/>
        <end position="29"/>
    </location>
</feature>
<dbReference type="RefSeq" id="WP_036675782.1">
    <property type="nucleotide sequence ID" value="NZ_MKQN01000014.1"/>
</dbReference>
<evidence type="ECO:0000256" key="1">
    <source>
        <dbReference type="ARBA" id="ARBA00000085"/>
    </source>
</evidence>
<evidence type="ECO:0000259" key="10">
    <source>
        <dbReference type="Pfam" id="PF02518"/>
    </source>
</evidence>
<sequence length="393" mass="44440">MKFTFKEEKIYVNLVRFVGSLLLAISYYKDYSGQGFINLLGGLIVLLLYMVLIWAKNAWWTEVKYYAVTFIMILIILVLHYVFGSPNTSLLWPLYFIILFMNRVYPRVSFIVGITTLTAVFLIYSLSLSSFLGLLCVILVARSIKIRRDAHYLTTLHLEELNKTHKELEATHNELQEAMVHSVRYAALEERTRLASEIHDGLGHQLTSLIVQLQALQIMQVNDPKRAAESTSQLITIARQAMAEVRVAVKEWSNDEMGLGLVALKGLVAQTQSRSSIQFKLNQKSEVTEWPIETSIVLYRVLQESLTNVLRHSNATIASIDIEEVNDTIYLTVTDNGVTAKEEPLNLGYGLNGVTKRCKASGGYCFFSSIEPHGFRLQAVVPVACRPIVEEKE</sequence>
<dbReference type="Gene3D" id="1.20.5.1930">
    <property type="match status" value="1"/>
</dbReference>
<evidence type="ECO:0000256" key="4">
    <source>
        <dbReference type="ARBA" id="ARBA00022679"/>
    </source>
</evidence>
<dbReference type="SUPFAM" id="SSF55874">
    <property type="entry name" value="ATPase domain of HSP90 chaperone/DNA topoisomerase II/histidine kinase"/>
    <property type="match status" value="1"/>
</dbReference>
<dbReference type="Proteomes" id="UP000187465">
    <property type="component" value="Unassembled WGS sequence"/>
</dbReference>
<keyword evidence="4" id="KW-0808">Transferase</keyword>
<dbReference type="InterPro" id="IPR050482">
    <property type="entry name" value="Sensor_HK_TwoCompSys"/>
</dbReference>
<dbReference type="GO" id="GO:0000155">
    <property type="term" value="F:phosphorelay sensor kinase activity"/>
    <property type="evidence" value="ECO:0007669"/>
    <property type="project" value="InterPro"/>
</dbReference>
<feature type="domain" description="Signal transduction histidine kinase subgroup 3 dimerisation and phosphoacceptor" evidence="11">
    <location>
        <begin position="190"/>
        <end position="250"/>
    </location>
</feature>
<evidence type="ECO:0000256" key="8">
    <source>
        <dbReference type="ARBA" id="ARBA00023012"/>
    </source>
</evidence>
<evidence type="ECO:0000256" key="7">
    <source>
        <dbReference type="ARBA" id="ARBA00022840"/>
    </source>
</evidence>
<evidence type="ECO:0000313" key="13">
    <source>
        <dbReference type="Proteomes" id="UP000187465"/>
    </source>
</evidence>
<dbReference type="Gene3D" id="3.30.565.10">
    <property type="entry name" value="Histidine kinase-like ATPase, C-terminal domain"/>
    <property type="match status" value="1"/>
</dbReference>
<name>A0A1R0XD44_9BACL</name>
<accession>A0A1R0XD44</accession>
<reference evidence="12 13" key="1">
    <citation type="submission" date="2016-10" db="EMBL/GenBank/DDBJ databases">
        <title>Paenibacillus species isolates.</title>
        <authorList>
            <person name="Beno S.M."/>
        </authorList>
    </citation>
    <scope>NUCLEOTIDE SEQUENCE [LARGE SCALE GENOMIC DNA]</scope>
    <source>
        <strain evidence="12 13">FSL H7-0604</strain>
    </source>
</reference>
<feature type="domain" description="Histidine kinase/HSP90-like ATPase" evidence="10">
    <location>
        <begin position="296"/>
        <end position="382"/>
    </location>
</feature>
<keyword evidence="6 12" id="KW-0418">Kinase</keyword>
<feature type="transmembrane region" description="Helical" evidence="9">
    <location>
        <begin position="117"/>
        <end position="141"/>
    </location>
</feature>
<dbReference type="InterPro" id="IPR003594">
    <property type="entry name" value="HATPase_dom"/>
</dbReference>
<feature type="transmembrane region" description="Helical" evidence="9">
    <location>
        <begin position="89"/>
        <end position="105"/>
    </location>
</feature>
<dbReference type="AlphaFoldDB" id="A0A1R0XD44"/>
<evidence type="ECO:0000256" key="9">
    <source>
        <dbReference type="SAM" id="Phobius"/>
    </source>
</evidence>
<dbReference type="EMBL" id="MKQP01000015">
    <property type="protein sequence ID" value="OMD32999.1"/>
    <property type="molecule type" value="Genomic_DNA"/>
</dbReference>
<dbReference type="CDD" id="cd16917">
    <property type="entry name" value="HATPase_UhpB-NarQ-NarX-like"/>
    <property type="match status" value="1"/>
</dbReference>
<keyword evidence="7" id="KW-0067">ATP-binding</keyword>
<evidence type="ECO:0000256" key="6">
    <source>
        <dbReference type="ARBA" id="ARBA00022777"/>
    </source>
</evidence>
<dbReference type="EC" id="2.7.13.3" evidence="2"/>
<keyword evidence="5" id="KW-0547">Nucleotide-binding</keyword>
<comment type="catalytic activity">
    <reaction evidence="1">
        <text>ATP + protein L-histidine = ADP + protein N-phospho-L-histidine.</text>
        <dbReference type="EC" id="2.7.13.3"/>
    </reaction>
</comment>
<proteinExistence type="predicted"/>
<keyword evidence="9" id="KW-0472">Membrane</keyword>
<dbReference type="GO" id="GO:0016020">
    <property type="term" value="C:membrane"/>
    <property type="evidence" value="ECO:0007669"/>
    <property type="project" value="InterPro"/>
</dbReference>
<evidence type="ECO:0000256" key="5">
    <source>
        <dbReference type="ARBA" id="ARBA00022741"/>
    </source>
</evidence>
<keyword evidence="8" id="KW-0902">Two-component regulatory system</keyword>
<organism evidence="12 13">
    <name type="scientific">Paenibacillus odorifer</name>
    <dbReference type="NCBI Taxonomy" id="189426"/>
    <lineage>
        <taxon>Bacteria</taxon>
        <taxon>Bacillati</taxon>
        <taxon>Bacillota</taxon>
        <taxon>Bacilli</taxon>
        <taxon>Bacillales</taxon>
        <taxon>Paenibacillaceae</taxon>
        <taxon>Paenibacillus</taxon>
    </lineage>
</organism>
<dbReference type="PANTHER" id="PTHR24421:SF10">
    <property type="entry name" value="NITRATE_NITRITE SENSOR PROTEIN NARQ"/>
    <property type="match status" value="1"/>
</dbReference>
<dbReference type="PANTHER" id="PTHR24421">
    <property type="entry name" value="NITRATE/NITRITE SENSOR PROTEIN NARX-RELATED"/>
    <property type="match status" value="1"/>
</dbReference>
<protein>
    <recommendedName>
        <fullName evidence="2">histidine kinase</fullName>
        <ecNumber evidence="2">2.7.13.3</ecNumber>
    </recommendedName>
</protein>
<dbReference type="InterPro" id="IPR036890">
    <property type="entry name" value="HATPase_C_sf"/>
</dbReference>
<gene>
    <name evidence="12" type="ORF">BJP51_13655</name>
</gene>
<dbReference type="Pfam" id="PF07730">
    <property type="entry name" value="HisKA_3"/>
    <property type="match status" value="1"/>
</dbReference>
<comment type="caution">
    <text evidence="12">The sequence shown here is derived from an EMBL/GenBank/DDBJ whole genome shotgun (WGS) entry which is preliminary data.</text>
</comment>
<dbReference type="Pfam" id="PF02518">
    <property type="entry name" value="HATPase_c"/>
    <property type="match status" value="1"/>
</dbReference>
<dbReference type="InterPro" id="IPR011712">
    <property type="entry name" value="Sig_transdc_His_kin_sub3_dim/P"/>
</dbReference>
<evidence type="ECO:0000259" key="11">
    <source>
        <dbReference type="Pfam" id="PF07730"/>
    </source>
</evidence>
<dbReference type="GO" id="GO:0046983">
    <property type="term" value="F:protein dimerization activity"/>
    <property type="evidence" value="ECO:0007669"/>
    <property type="project" value="InterPro"/>
</dbReference>